<accession>A0ABT9UD64</accession>
<sequence>MKMIGLGILIMVAGFIADTAWHNKHGFPVHHGIPESHYLMFIGATVGAVAAFRLIRKREATLNKRWFYGLFIAAAVCIAGWLLDNLIYHTRDIYDGGFVQEIFHTMESFGALIYFAMSIVVSLLTIGRNRRSRS</sequence>
<dbReference type="RefSeq" id="WP_307208189.1">
    <property type="nucleotide sequence ID" value="NZ_JAUSSU010000016.1"/>
</dbReference>
<comment type="caution">
    <text evidence="2">The sequence shown here is derived from an EMBL/GenBank/DDBJ whole genome shotgun (WGS) entry which is preliminary data.</text>
</comment>
<organism evidence="2 3">
    <name type="scientific">Paenibacillus harenae</name>
    <dbReference type="NCBI Taxonomy" id="306543"/>
    <lineage>
        <taxon>Bacteria</taxon>
        <taxon>Bacillati</taxon>
        <taxon>Bacillota</taxon>
        <taxon>Bacilli</taxon>
        <taxon>Bacillales</taxon>
        <taxon>Paenibacillaceae</taxon>
        <taxon>Paenibacillus</taxon>
    </lineage>
</organism>
<evidence type="ECO:0000313" key="2">
    <source>
        <dbReference type="EMBL" id="MDQ0116154.1"/>
    </source>
</evidence>
<evidence type="ECO:0000256" key="1">
    <source>
        <dbReference type="SAM" id="Phobius"/>
    </source>
</evidence>
<dbReference type="Proteomes" id="UP001229346">
    <property type="component" value="Unassembled WGS sequence"/>
</dbReference>
<keyword evidence="1" id="KW-0812">Transmembrane</keyword>
<gene>
    <name evidence="2" type="ORF">J2T15_005630</name>
</gene>
<feature type="transmembrane region" description="Helical" evidence="1">
    <location>
        <begin position="108"/>
        <end position="126"/>
    </location>
</feature>
<feature type="transmembrane region" description="Helical" evidence="1">
    <location>
        <begin position="67"/>
        <end position="88"/>
    </location>
</feature>
<proteinExistence type="predicted"/>
<keyword evidence="1" id="KW-1133">Transmembrane helix</keyword>
<keyword evidence="1" id="KW-0472">Membrane</keyword>
<keyword evidence="3" id="KW-1185">Reference proteome</keyword>
<protein>
    <submittedName>
        <fullName evidence="2">Energy-converting hydrogenase Eha subunit B</fullName>
    </submittedName>
</protein>
<feature type="transmembrane region" description="Helical" evidence="1">
    <location>
        <begin position="38"/>
        <end position="55"/>
    </location>
</feature>
<evidence type="ECO:0000313" key="3">
    <source>
        <dbReference type="Proteomes" id="UP001229346"/>
    </source>
</evidence>
<name>A0ABT9UD64_PAEHA</name>
<reference evidence="2 3" key="1">
    <citation type="submission" date="2023-07" db="EMBL/GenBank/DDBJ databases">
        <title>Sorghum-associated microbial communities from plants grown in Nebraska, USA.</title>
        <authorList>
            <person name="Schachtman D."/>
        </authorList>
    </citation>
    <scope>NUCLEOTIDE SEQUENCE [LARGE SCALE GENOMIC DNA]</scope>
    <source>
        <strain evidence="2 3">CC482</strain>
    </source>
</reference>
<dbReference type="EMBL" id="JAUSSU010000016">
    <property type="protein sequence ID" value="MDQ0116154.1"/>
    <property type="molecule type" value="Genomic_DNA"/>
</dbReference>